<feature type="transmembrane region" description="Helical" evidence="7">
    <location>
        <begin position="108"/>
        <end position="126"/>
    </location>
</feature>
<feature type="transmembrane region" description="Helical" evidence="7">
    <location>
        <begin position="376"/>
        <end position="396"/>
    </location>
</feature>
<feature type="transmembrane region" description="Helical" evidence="7">
    <location>
        <begin position="402"/>
        <end position="420"/>
    </location>
</feature>
<feature type="transmembrane region" description="Helical" evidence="7">
    <location>
        <begin position="333"/>
        <end position="355"/>
    </location>
</feature>
<keyword evidence="3" id="KW-1003">Cell membrane</keyword>
<keyword evidence="4 7" id="KW-0812">Transmembrane</keyword>
<feature type="transmembrane region" description="Helical" evidence="7">
    <location>
        <begin position="85"/>
        <end position="102"/>
    </location>
</feature>
<evidence type="ECO:0000313" key="9">
    <source>
        <dbReference type="EMBL" id="XDK24363.1"/>
    </source>
</evidence>
<dbReference type="CDD" id="cd06173">
    <property type="entry name" value="MFS_MefA_like"/>
    <property type="match status" value="1"/>
</dbReference>
<dbReference type="KEGG" id="vih:AB0763_09055"/>
<dbReference type="PANTHER" id="PTHR43266">
    <property type="entry name" value="MACROLIDE-EFFLUX PROTEIN"/>
    <property type="match status" value="1"/>
</dbReference>
<dbReference type="Pfam" id="PF07690">
    <property type="entry name" value="MFS_1"/>
    <property type="match status" value="1"/>
</dbReference>
<keyword evidence="2" id="KW-0813">Transport</keyword>
<dbReference type="InterPro" id="IPR036259">
    <property type="entry name" value="MFS_trans_sf"/>
</dbReference>
<dbReference type="CDD" id="cd07989">
    <property type="entry name" value="LPLAT_AGPAT-like"/>
    <property type="match status" value="1"/>
</dbReference>
<dbReference type="PANTHER" id="PTHR43266:SF2">
    <property type="entry name" value="MAJOR FACILITATOR SUPERFAMILY (MFS) PROFILE DOMAIN-CONTAINING PROTEIN"/>
    <property type="match status" value="1"/>
</dbReference>
<feature type="transmembrane region" description="Helical" evidence="7">
    <location>
        <begin position="146"/>
        <end position="166"/>
    </location>
</feature>
<evidence type="ECO:0000256" key="1">
    <source>
        <dbReference type="ARBA" id="ARBA00004651"/>
    </source>
</evidence>
<evidence type="ECO:0000256" key="3">
    <source>
        <dbReference type="ARBA" id="ARBA00022475"/>
    </source>
</evidence>
<proteinExistence type="predicted"/>
<evidence type="ECO:0000256" key="5">
    <source>
        <dbReference type="ARBA" id="ARBA00022989"/>
    </source>
</evidence>
<name>A0AB39HDD0_9VIBR</name>
<feature type="transmembrane region" description="Helical" evidence="7">
    <location>
        <begin position="12"/>
        <end position="38"/>
    </location>
</feature>
<keyword evidence="5 7" id="KW-1133">Transmembrane helix</keyword>
<organism evidence="9">
    <name type="scientific">Vibrio sp. HB236076</name>
    <dbReference type="NCBI Taxonomy" id="3232307"/>
    <lineage>
        <taxon>Bacteria</taxon>
        <taxon>Pseudomonadati</taxon>
        <taxon>Pseudomonadota</taxon>
        <taxon>Gammaproteobacteria</taxon>
        <taxon>Vibrionales</taxon>
        <taxon>Vibrionaceae</taxon>
        <taxon>Vibrio</taxon>
    </lineage>
</organism>
<dbReference type="EMBL" id="CP162601">
    <property type="protein sequence ID" value="XDK24363.1"/>
    <property type="molecule type" value="Genomic_DNA"/>
</dbReference>
<reference evidence="9" key="1">
    <citation type="submission" date="2024-07" db="EMBL/GenBank/DDBJ databases">
        <title>Genome Analysis of a Potential Novel Vibrio Species Secreting pH- and Thermo-stable Alginate Lyase and its Application in Producing Alginate Oligosaccharides.</title>
        <authorList>
            <person name="Huang H."/>
            <person name="Bao K."/>
        </authorList>
    </citation>
    <scope>NUCLEOTIDE SEQUENCE</scope>
    <source>
        <strain evidence="9">HB236076</strain>
    </source>
</reference>
<sequence length="636" mass="70733">MSRSFLCQQHFLPYFTTQFLGAFNDNVFKNVLLLFVAFAPIDTLPIDADVFINLAAGLFILPFFLFSATAGTLADQWDKSHYIRLIKLLEVLIMACGAVGFLTHDYRILLFLLFLMGTQSAFFGPVKYSILPQHLAENQLTRANAWVEMGTFIAILTGTIVAGVIASNHSAYIIAATTVFLCALMGYVCSYFIPPAPSVGKLRPFRWQPIRDTKRTLKDLHASKSLLTPALSISWFWFLGATYLTQFPNYTQEYLHAPQGAVSFLLALFSIGIATGSMLCARICQQAIEPALAPLGMLLMGLSGMYFSLQSESISQVLPVFTQTLTFMFTAKLWGLFTAIFVMGVSGGLFIVPLYTQLQTRAKADRRSQVIAALNIYNALFMVASAIVGMLFLGLFNGTITALFTLLAAGNLLLAIALCYREPITVLRYLVQLLLKLCYRIRIQHLDRLPKQGSALIIANHVSYLDALLITTLTPRRIRFVMQQEYTTFAPIRRVLKNAGVIPISAQKKGSVRQAMAEIEQALNKGELVCLFPEGRLTPDGHLQPFMRGLDSILSRSQPPVLPIAINGLWGSYFSRYRGRACRGVPKPTRPRIEMTLCEMQSATETHRHQLHHLLLQHLAAPETPSKARSNQGDSL</sequence>
<evidence type="ECO:0000259" key="8">
    <source>
        <dbReference type="SMART" id="SM00563"/>
    </source>
</evidence>
<dbReference type="Gene3D" id="1.20.1250.20">
    <property type="entry name" value="MFS general substrate transporter like domains"/>
    <property type="match status" value="1"/>
</dbReference>
<dbReference type="InterPro" id="IPR002123">
    <property type="entry name" value="Plipid/glycerol_acylTrfase"/>
</dbReference>
<protein>
    <submittedName>
        <fullName evidence="9">MFS transporter</fullName>
    </submittedName>
</protein>
<dbReference type="RefSeq" id="WP_306100421.1">
    <property type="nucleotide sequence ID" value="NZ_CP162601.1"/>
</dbReference>
<dbReference type="GO" id="GO:0005886">
    <property type="term" value="C:plasma membrane"/>
    <property type="evidence" value="ECO:0007669"/>
    <property type="project" value="UniProtKB-SubCell"/>
</dbReference>
<accession>A0AB39HDD0</accession>
<feature type="transmembrane region" description="Helical" evidence="7">
    <location>
        <begin position="225"/>
        <end position="244"/>
    </location>
</feature>
<comment type="subcellular location">
    <subcellularLocation>
        <location evidence="1">Cell membrane</location>
        <topology evidence="1">Multi-pass membrane protein</topology>
    </subcellularLocation>
</comment>
<evidence type="ECO:0000256" key="7">
    <source>
        <dbReference type="SAM" id="Phobius"/>
    </source>
</evidence>
<gene>
    <name evidence="9" type="ORF">AB0763_09055</name>
</gene>
<dbReference type="SUPFAM" id="SSF103473">
    <property type="entry name" value="MFS general substrate transporter"/>
    <property type="match status" value="1"/>
</dbReference>
<dbReference type="GO" id="GO:0022857">
    <property type="term" value="F:transmembrane transporter activity"/>
    <property type="evidence" value="ECO:0007669"/>
    <property type="project" value="InterPro"/>
</dbReference>
<keyword evidence="6 7" id="KW-0472">Membrane</keyword>
<feature type="domain" description="Phospholipid/glycerol acyltransferase" evidence="8">
    <location>
        <begin position="455"/>
        <end position="569"/>
    </location>
</feature>
<dbReference type="InterPro" id="IPR011701">
    <property type="entry name" value="MFS"/>
</dbReference>
<feature type="transmembrane region" description="Helical" evidence="7">
    <location>
        <begin position="291"/>
        <end position="309"/>
    </location>
</feature>
<dbReference type="SUPFAM" id="SSF69593">
    <property type="entry name" value="Glycerol-3-phosphate (1)-acyltransferase"/>
    <property type="match status" value="1"/>
</dbReference>
<dbReference type="SMART" id="SM00563">
    <property type="entry name" value="PlsC"/>
    <property type="match status" value="1"/>
</dbReference>
<feature type="transmembrane region" description="Helical" evidence="7">
    <location>
        <begin position="50"/>
        <end position="73"/>
    </location>
</feature>
<dbReference type="GO" id="GO:0016746">
    <property type="term" value="F:acyltransferase activity"/>
    <property type="evidence" value="ECO:0007669"/>
    <property type="project" value="InterPro"/>
</dbReference>
<feature type="transmembrane region" description="Helical" evidence="7">
    <location>
        <begin position="172"/>
        <end position="193"/>
    </location>
</feature>
<dbReference type="Pfam" id="PF01553">
    <property type="entry name" value="Acyltransferase"/>
    <property type="match status" value="1"/>
</dbReference>
<evidence type="ECO:0000256" key="2">
    <source>
        <dbReference type="ARBA" id="ARBA00022448"/>
    </source>
</evidence>
<dbReference type="AlphaFoldDB" id="A0AB39HDD0"/>
<evidence type="ECO:0000256" key="6">
    <source>
        <dbReference type="ARBA" id="ARBA00023136"/>
    </source>
</evidence>
<evidence type="ECO:0000256" key="4">
    <source>
        <dbReference type="ARBA" id="ARBA00022692"/>
    </source>
</evidence>
<feature type="transmembrane region" description="Helical" evidence="7">
    <location>
        <begin position="264"/>
        <end position="284"/>
    </location>
</feature>